<dbReference type="HOGENOM" id="CLU_2221258_0_0_5"/>
<evidence type="ECO:0000313" key="2">
    <source>
        <dbReference type="EMBL" id="KGM88546.1"/>
    </source>
</evidence>
<comment type="caution">
    <text evidence="2">The sequence shown here is derived from an EMBL/GenBank/DDBJ whole genome shotgun (WGS) entry which is preliminary data.</text>
</comment>
<dbReference type="EMBL" id="AONH01000007">
    <property type="protein sequence ID" value="KGM88546.1"/>
    <property type="molecule type" value="Genomic_DNA"/>
</dbReference>
<protein>
    <submittedName>
        <fullName evidence="2">Uncharacterized protein</fullName>
    </submittedName>
</protein>
<keyword evidence="1" id="KW-1133">Transmembrane helix</keyword>
<reference evidence="2 3" key="1">
    <citation type="submission" date="2013-01" db="EMBL/GenBank/DDBJ databases">
        <authorList>
            <person name="Fiebig A."/>
            <person name="Goeker M."/>
            <person name="Klenk H.-P.P."/>
        </authorList>
    </citation>
    <scope>NUCLEOTIDE SEQUENCE [LARGE SCALE GENOMIC DNA]</scope>
    <source>
        <strain evidence="2 3">DSM 17069</strain>
    </source>
</reference>
<accession>A0A0A0HNN4</accession>
<gene>
    <name evidence="2" type="ORF">rosmuc_01379</name>
</gene>
<dbReference type="Proteomes" id="UP000030021">
    <property type="component" value="Unassembled WGS sequence"/>
</dbReference>
<name>A0A0A0HNN4_9RHOB</name>
<keyword evidence="1" id="KW-0812">Transmembrane</keyword>
<organism evidence="2 3">
    <name type="scientific">Roseovarius mucosus DSM 17069</name>
    <dbReference type="NCBI Taxonomy" id="1288298"/>
    <lineage>
        <taxon>Bacteria</taxon>
        <taxon>Pseudomonadati</taxon>
        <taxon>Pseudomonadota</taxon>
        <taxon>Alphaproteobacteria</taxon>
        <taxon>Rhodobacterales</taxon>
        <taxon>Roseobacteraceae</taxon>
        <taxon>Roseovarius</taxon>
    </lineage>
</organism>
<dbReference type="RefSeq" id="WP_037271331.1">
    <property type="nucleotide sequence ID" value="NZ_KN293978.2"/>
</dbReference>
<proteinExistence type="predicted"/>
<sequence length="106" mass="12140">MLLWFGWFWLILIPVYVAVSLAEGPPYERKILIVAILGLAIGLYSLKSAWNVREIRIDAQRLLFLPIGAELRFADIDGMEVPSWMDRNDTPPRSLGGLRLKMVKKE</sequence>
<evidence type="ECO:0000313" key="3">
    <source>
        <dbReference type="Proteomes" id="UP000030021"/>
    </source>
</evidence>
<keyword evidence="1" id="KW-0472">Membrane</keyword>
<evidence type="ECO:0000256" key="1">
    <source>
        <dbReference type="SAM" id="Phobius"/>
    </source>
</evidence>
<dbReference type="PATRIC" id="fig|1288298.3.peg.1392"/>
<dbReference type="AlphaFoldDB" id="A0A0A0HNN4"/>
<feature type="transmembrane region" description="Helical" evidence="1">
    <location>
        <begin position="32"/>
        <end position="52"/>
    </location>
</feature>